<evidence type="ECO:0000259" key="3">
    <source>
        <dbReference type="PROSITE" id="PS50157"/>
    </source>
</evidence>
<dbReference type="Pfam" id="PF00096">
    <property type="entry name" value="zf-C2H2"/>
    <property type="match status" value="1"/>
</dbReference>
<dbReference type="PROSITE" id="PS00028">
    <property type="entry name" value="ZINC_FINGER_C2H2_1"/>
    <property type="match status" value="1"/>
</dbReference>
<accession>A0A0D2LG60</accession>
<feature type="domain" description="C2H2-type" evidence="3">
    <location>
        <begin position="313"/>
        <end position="339"/>
    </location>
</feature>
<dbReference type="OrthoDB" id="3061653at2759"/>
<evidence type="ECO:0000256" key="2">
    <source>
        <dbReference type="SAM" id="MobiDB-lite"/>
    </source>
</evidence>
<dbReference type="PROSITE" id="PS50157">
    <property type="entry name" value="ZINC_FINGER_C2H2_2"/>
    <property type="match status" value="1"/>
</dbReference>
<dbReference type="InterPro" id="IPR013087">
    <property type="entry name" value="Znf_C2H2_type"/>
</dbReference>
<feature type="compositionally biased region" description="Basic and acidic residues" evidence="2">
    <location>
        <begin position="277"/>
        <end position="286"/>
    </location>
</feature>
<keyword evidence="1" id="KW-0863">Zinc-finger</keyword>
<feature type="compositionally biased region" description="Polar residues" evidence="2">
    <location>
        <begin position="202"/>
        <end position="216"/>
    </location>
</feature>
<feature type="compositionally biased region" description="Low complexity" evidence="2">
    <location>
        <begin position="229"/>
        <end position="248"/>
    </location>
</feature>
<sequence>MESFDFIFSKPQEDRNTFLKEQQYGVDVSASDGLVPLPAVATHSTDYEYSRFSGEISASYATTINELGVYATNEYSSQPGGPSLSDWIDESLFSDAGVTVNPPQQSFSHNGFDIMGETLYQNSDFSLSTGDVRRHIAASDIWDGEGIFHDVQAAMLPLCGLPSRVEVGTSSMPASIHQECDSLPSYSFCTSPDIPTVPHNAVASSSTHLLSDQTAPRKSLKRSRESECSTPSLTSAYSSSSSLTSPTSFADEDTSYSDTKERPAKRMRRRQRSSITGERERIPCQDPKCKFSANSSGDLKRHMQSLQHQVASFPCLIAGCKKVFTREDALKRHMQTVIHPRNCEAPALMGSASAAKKDKKSQRKGRK</sequence>
<dbReference type="SMART" id="SM00355">
    <property type="entry name" value="ZnF_C2H2"/>
    <property type="match status" value="2"/>
</dbReference>
<evidence type="ECO:0000313" key="4">
    <source>
        <dbReference type="EMBL" id="KJA26597.1"/>
    </source>
</evidence>
<name>A0A0D2LG60_HYPSF</name>
<dbReference type="Gene3D" id="3.30.160.60">
    <property type="entry name" value="Classic Zinc Finger"/>
    <property type="match status" value="1"/>
</dbReference>
<dbReference type="EMBL" id="KN817527">
    <property type="protein sequence ID" value="KJA26597.1"/>
    <property type="molecule type" value="Genomic_DNA"/>
</dbReference>
<dbReference type="AlphaFoldDB" id="A0A0D2LG60"/>
<evidence type="ECO:0000313" key="5">
    <source>
        <dbReference type="Proteomes" id="UP000054270"/>
    </source>
</evidence>
<protein>
    <recommendedName>
        <fullName evidence="3">C2H2-type domain-containing protein</fullName>
    </recommendedName>
</protein>
<dbReference type="Proteomes" id="UP000054270">
    <property type="component" value="Unassembled WGS sequence"/>
</dbReference>
<feature type="compositionally biased region" description="Basic residues" evidence="2">
    <location>
        <begin position="357"/>
        <end position="367"/>
    </location>
</feature>
<feature type="region of interest" description="Disordered" evidence="2">
    <location>
        <begin position="199"/>
        <end position="286"/>
    </location>
</feature>
<gene>
    <name evidence="4" type="ORF">HYPSUDRAFT_52470</name>
</gene>
<keyword evidence="1" id="KW-0479">Metal-binding</keyword>
<reference evidence="5" key="1">
    <citation type="submission" date="2014-04" db="EMBL/GenBank/DDBJ databases">
        <title>Evolutionary Origins and Diversification of the Mycorrhizal Mutualists.</title>
        <authorList>
            <consortium name="DOE Joint Genome Institute"/>
            <consortium name="Mycorrhizal Genomics Consortium"/>
            <person name="Kohler A."/>
            <person name="Kuo A."/>
            <person name="Nagy L.G."/>
            <person name="Floudas D."/>
            <person name="Copeland A."/>
            <person name="Barry K.W."/>
            <person name="Cichocki N."/>
            <person name="Veneault-Fourrey C."/>
            <person name="LaButti K."/>
            <person name="Lindquist E.A."/>
            <person name="Lipzen A."/>
            <person name="Lundell T."/>
            <person name="Morin E."/>
            <person name="Murat C."/>
            <person name="Riley R."/>
            <person name="Ohm R."/>
            <person name="Sun H."/>
            <person name="Tunlid A."/>
            <person name="Henrissat B."/>
            <person name="Grigoriev I.V."/>
            <person name="Hibbett D.S."/>
            <person name="Martin F."/>
        </authorList>
    </citation>
    <scope>NUCLEOTIDE SEQUENCE [LARGE SCALE GENOMIC DNA]</scope>
    <source>
        <strain evidence="5">FD-334 SS-4</strain>
    </source>
</reference>
<organism evidence="4 5">
    <name type="scientific">Hypholoma sublateritium (strain FD-334 SS-4)</name>
    <dbReference type="NCBI Taxonomy" id="945553"/>
    <lineage>
        <taxon>Eukaryota</taxon>
        <taxon>Fungi</taxon>
        <taxon>Dikarya</taxon>
        <taxon>Basidiomycota</taxon>
        <taxon>Agaricomycotina</taxon>
        <taxon>Agaricomycetes</taxon>
        <taxon>Agaricomycetidae</taxon>
        <taxon>Agaricales</taxon>
        <taxon>Agaricineae</taxon>
        <taxon>Strophariaceae</taxon>
        <taxon>Hypholoma</taxon>
    </lineage>
</organism>
<evidence type="ECO:0000256" key="1">
    <source>
        <dbReference type="PROSITE-ProRule" id="PRU00042"/>
    </source>
</evidence>
<keyword evidence="1" id="KW-0862">Zinc</keyword>
<dbReference type="GO" id="GO:0008270">
    <property type="term" value="F:zinc ion binding"/>
    <property type="evidence" value="ECO:0007669"/>
    <property type="project" value="UniProtKB-KW"/>
</dbReference>
<proteinExistence type="predicted"/>
<feature type="region of interest" description="Disordered" evidence="2">
    <location>
        <begin position="348"/>
        <end position="367"/>
    </location>
</feature>
<keyword evidence="5" id="KW-1185">Reference proteome</keyword>